<organism evidence="1 2">
    <name type="scientific">Taylorella asinigenitalis (strain MCE3)</name>
    <dbReference type="NCBI Taxonomy" id="1008459"/>
    <lineage>
        <taxon>Bacteria</taxon>
        <taxon>Pseudomonadati</taxon>
        <taxon>Pseudomonadota</taxon>
        <taxon>Betaproteobacteria</taxon>
        <taxon>Burkholderiales</taxon>
        <taxon>Alcaligenaceae</taxon>
        <taxon>Taylorella</taxon>
    </lineage>
</organism>
<dbReference type="AlphaFoldDB" id="G4QCQ8"/>
<evidence type="ECO:0000313" key="2">
    <source>
        <dbReference type="Proteomes" id="UP000009284"/>
    </source>
</evidence>
<dbReference type="STRING" id="1008459.TASI_0413"/>
<sequence length="106" mass="12832">MTNPTLREFLKDNEDKCIAIRDIYKASYRGRELCSTLREFYNNLIDIYDSDGNQLIDNLKKHNDLKDNLFRKGLVPEYYQWEFESIIGNYYFDIRKKIKDFDLSKD</sequence>
<accession>G4QCQ8</accession>
<dbReference type="RefSeq" id="WP_014111086.1">
    <property type="nucleotide sequence ID" value="NC_016043.1"/>
</dbReference>
<dbReference type="KEGG" id="tas:TASI_0413"/>
<dbReference type="EMBL" id="CP003059">
    <property type="protein sequence ID" value="AEP36188.1"/>
    <property type="molecule type" value="Genomic_DNA"/>
</dbReference>
<protein>
    <submittedName>
        <fullName evidence="1">Putative phage protein</fullName>
    </submittedName>
</protein>
<reference evidence="1 2" key="2">
    <citation type="journal article" date="2012" name="PLoS ONE">
        <title>Genomic characterization of the taylorella genus.</title>
        <authorList>
            <person name="Hebert L."/>
            <person name="Moumen B."/>
            <person name="Pons N."/>
            <person name="Duquesne F."/>
            <person name="Breuil M.F."/>
            <person name="Goux D."/>
            <person name="Batto J.M."/>
            <person name="Laugier C."/>
            <person name="Renault P."/>
            <person name="Petry S."/>
        </authorList>
    </citation>
    <scope>NUCLEOTIDE SEQUENCE [LARGE SCALE GENOMIC DNA]</scope>
    <source>
        <strain evidence="1 2">MCE3</strain>
    </source>
</reference>
<keyword evidence="2" id="KW-1185">Reference proteome</keyword>
<dbReference type="Proteomes" id="UP000009284">
    <property type="component" value="Chromosome"/>
</dbReference>
<gene>
    <name evidence="1" type="ordered locus">TASI_0413</name>
</gene>
<dbReference type="HOGENOM" id="CLU_2221941_0_0_4"/>
<evidence type="ECO:0000313" key="1">
    <source>
        <dbReference type="EMBL" id="AEP36188.1"/>
    </source>
</evidence>
<name>G4QCQ8_TAYAM</name>
<reference key="1">
    <citation type="submission" date="2011-09" db="EMBL/GenBank/DDBJ databases">
        <title>Genomic characterization of the Taylorella genus.</title>
        <authorList>
            <person name="Hebert L."/>
            <person name="Moumen B."/>
            <person name="Pons N."/>
            <person name="Duquesne F."/>
            <person name="Breuil M.-F."/>
            <person name="Goux D."/>
            <person name="Batto J.-M."/>
            <person name="Renault P."/>
            <person name="Laugier C."/>
            <person name="Petry S."/>
        </authorList>
    </citation>
    <scope>NUCLEOTIDE SEQUENCE</scope>
    <source>
        <strain>MCE3</strain>
    </source>
</reference>
<proteinExistence type="predicted"/>